<sequence length="74" mass="7735">MSIFGGRGALHGVVAGVVLIGVVSSAMRLEGYTVNVINIVIGVLLIASVISTSALAWVSGRLRARRTRRSTRAT</sequence>
<feature type="transmembrane region" description="Helical" evidence="1">
    <location>
        <begin position="9"/>
        <end position="27"/>
    </location>
</feature>
<keyword evidence="1" id="KW-0812">Transmembrane</keyword>
<organism evidence="2 3">
    <name type="scientific">Nocardioides aquaticus</name>
    <dbReference type="NCBI Taxonomy" id="160826"/>
    <lineage>
        <taxon>Bacteria</taxon>
        <taxon>Bacillati</taxon>
        <taxon>Actinomycetota</taxon>
        <taxon>Actinomycetes</taxon>
        <taxon>Propionibacteriales</taxon>
        <taxon>Nocardioidaceae</taxon>
        <taxon>Nocardioides</taxon>
    </lineage>
</organism>
<evidence type="ECO:0000256" key="1">
    <source>
        <dbReference type="SAM" id="Phobius"/>
    </source>
</evidence>
<name>A0ABX8EFT2_9ACTN</name>
<dbReference type="Proteomes" id="UP000679307">
    <property type="component" value="Chromosome"/>
</dbReference>
<protein>
    <submittedName>
        <fullName evidence="2">Uncharacterized protein</fullName>
    </submittedName>
</protein>
<accession>A0ABX8EFT2</accession>
<gene>
    <name evidence="2" type="ORF">ENKNEFLB_00332</name>
</gene>
<evidence type="ECO:0000313" key="2">
    <source>
        <dbReference type="EMBL" id="QVT77963.1"/>
    </source>
</evidence>
<keyword evidence="1" id="KW-1133">Transmembrane helix</keyword>
<keyword evidence="1" id="KW-0472">Membrane</keyword>
<dbReference type="RefSeq" id="WP_214057617.1">
    <property type="nucleotide sequence ID" value="NZ_CP075371.1"/>
</dbReference>
<reference evidence="2 3" key="1">
    <citation type="submission" date="2021-05" db="EMBL/GenBank/DDBJ databases">
        <title>Complete genome of Nocardioides aquaticus KCTC 9944T isolated from meromictic and hypersaline Ekho Lake, Antarctica.</title>
        <authorList>
            <person name="Hwang K."/>
            <person name="Kim K.M."/>
            <person name="Choe H."/>
        </authorList>
    </citation>
    <scope>NUCLEOTIDE SEQUENCE [LARGE SCALE GENOMIC DNA]</scope>
    <source>
        <strain evidence="2 3">KCTC 9944</strain>
    </source>
</reference>
<proteinExistence type="predicted"/>
<dbReference type="EMBL" id="CP075371">
    <property type="protein sequence ID" value="QVT77963.1"/>
    <property type="molecule type" value="Genomic_DNA"/>
</dbReference>
<keyword evidence="3" id="KW-1185">Reference proteome</keyword>
<feature type="transmembrane region" description="Helical" evidence="1">
    <location>
        <begin position="39"/>
        <end position="59"/>
    </location>
</feature>
<evidence type="ECO:0000313" key="3">
    <source>
        <dbReference type="Proteomes" id="UP000679307"/>
    </source>
</evidence>